<dbReference type="RefSeq" id="XP_040765795.1">
    <property type="nucleotide sequence ID" value="XM_040909763.1"/>
</dbReference>
<organism evidence="1 2">
    <name type="scientific">Laetiporus sulphureus 93-53</name>
    <dbReference type="NCBI Taxonomy" id="1314785"/>
    <lineage>
        <taxon>Eukaryota</taxon>
        <taxon>Fungi</taxon>
        <taxon>Dikarya</taxon>
        <taxon>Basidiomycota</taxon>
        <taxon>Agaricomycotina</taxon>
        <taxon>Agaricomycetes</taxon>
        <taxon>Polyporales</taxon>
        <taxon>Laetiporus</taxon>
    </lineage>
</organism>
<accession>A0A165EZN7</accession>
<name>A0A165EZN7_9APHY</name>
<evidence type="ECO:0000313" key="2">
    <source>
        <dbReference type="Proteomes" id="UP000076871"/>
    </source>
</evidence>
<protein>
    <submittedName>
        <fullName evidence="1">Uncharacterized protein</fullName>
    </submittedName>
</protein>
<dbReference type="AlphaFoldDB" id="A0A165EZN7"/>
<evidence type="ECO:0000313" key="1">
    <source>
        <dbReference type="EMBL" id="KZT08055.1"/>
    </source>
</evidence>
<keyword evidence="2" id="KW-1185">Reference proteome</keyword>
<sequence>MLPFQSRSFIQILVLTKKAKRESAAAASWVLIGVHSCEQVVQLFRTLSGHPHLAKYVRKLDDWVSLAILRCQTTCHLPSTGRARDQRPALLPSIPAFHVGSSPAYTGYRSCSPAPYLIKPKQLYIAGCPKVTYKDIERPCIEQSWFACP</sequence>
<dbReference type="EMBL" id="KV427616">
    <property type="protein sequence ID" value="KZT08055.1"/>
    <property type="molecule type" value="Genomic_DNA"/>
</dbReference>
<gene>
    <name evidence="1" type="ORF">LAESUDRAFT_73002</name>
</gene>
<dbReference type="InParanoid" id="A0A165EZN7"/>
<dbReference type="Proteomes" id="UP000076871">
    <property type="component" value="Unassembled WGS sequence"/>
</dbReference>
<reference evidence="1 2" key="1">
    <citation type="journal article" date="2016" name="Mol. Biol. Evol.">
        <title>Comparative Genomics of Early-Diverging Mushroom-Forming Fungi Provides Insights into the Origins of Lignocellulose Decay Capabilities.</title>
        <authorList>
            <person name="Nagy L.G."/>
            <person name="Riley R."/>
            <person name="Tritt A."/>
            <person name="Adam C."/>
            <person name="Daum C."/>
            <person name="Floudas D."/>
            <person name="Sun H."/>
            <person name="Yadav J.S."/>
            <person name="Pangilinan J."/>
            <person name="Larsson K.H."/>
            <person name="Matsuura K."/>
            <person name="Barry K."/>
            <person name="Labutti K."/>
            <person name="Kuo R."/>
            <person name="Ohm R.A."/>
            <person name="Bhattacharya S.S."/>
            <person name="Shirouzu T."/>
            <person name="Yoshinaga Y."/>
            <person name="Martin F.M."/>
            <person name="Grigoriev I.V."/>
            <person name="Hibbett D.S."/>
        </authorList>
    </citation>
    <scope>NUCLEOTIDE SEQUENCE [LARGE SCALE GENOMIC DNA]</scope>
    <source>
        <strain evidence="1 2">93-53</strain>
    </source>
</reference>
<dbReference type="GeneID" id="63826792"/>
<proteinExistence type="predicted"/>